<sequence length="612" mass="63905">MPVQRPVRTVLSTVAGLATIALAASMVPGPTATAAPAGREVIDLLTVGDGPAVAPRAARGELAVPVRIDATGLDAARSGDRLTLALPDDAAVATVLDHHDITDGIETWGGGLVGEDGSFSAVEVGGVRHISITSVEHGTFEVAQNASGDYVMTEAGPAPGGKDVIQSHGGHDHDAGRTPARRALPPASQRDAAGTIDVAIVYPAGLVTQMGGAGPMQAQFAQGIAQVNEGFRNSGIPAQVRLVGTRQVSGTQVADLSTNLRALGTPGDGSWDEAQALREETHADLVSMWIPGSVPGGASCGIAFLGGLDATVEAERDAWSVVYASCATDSRVFAHELGHNFSANHNADATQPPTGGKPYARGYVDVDARTITLMSYYNTCDRPAQNDFCTRIGYYSSPAVVATNGRPQGTAATNNVQAINEQLEAVANYRQSQIYPGTVAITGSASYKGTAVATPSGWTPAVSYSYQWFVDGAPVPGATGATYAPSPSQIGHALSVAVTGSAPYYTPVSAGTEAVAVGKATFKTRRPKLKGTPRVGRVLSVKLKGWKPKPGKKGVKVRYQWMRNGKKIKGAKKATYRVSRKDRGKKVSVVVKVKKKYYATAKKRSKKLKVRR</sequence>
<organism evidence="3 4">
    <name type="scientific">Nocardioides hwasunensis</name>
    <dbReference type="NCBI Taxonomy" id="397258"/>
    <lineage>
        <taxon>Bacteria</taxon>
        <taxon>Bacillati</taxon>
        <taxon>Actinomycetota</taxon>
        <taxon>Actinomycetes</taxon>
        <taxon>Propionibacteriales</taxon>
        <taxon>Nocardioidaceae</taxon>
        <taxon>Nocardioides</taxon>
    </lineage>
</organism>
<feature type="region of interest" description="Disordered" evidence="1">
    <location>
        <begin position="166"/>
        <end position="189"/>
    </location>
</feature>
<dbReference type="Gene3D" id="3.40.390.10">
    <property type="entry name" value="Collagenase (Catalytic Domain)"/>
    <property type="match status" value="1"/>
</dbReference>
<dbReference type="RefSeq" id="WP_191201237.1">
    <property type="nucleotide sequence ID" value="NZ_BAAAPA010000001.1"/>
</dbReference>
<feature type="chain" id="PRO_5046934671" description="Peptidase M12B domain-containing protein" evidence="2">
    <location>
        <begin position="24"/>
        <end position="612"/>
    </location>
</feature>
<dbReference type="Gene3D" id="2.60.40.2700">
    <property type="match status" value="2"/>
</dbReference>
<dbReference type="InterPro" id="IPR024079">
    <property type="entry name" value="MetalloPept_cat_dom_sf"/>
</dbReference>
<keyword evidence="4" id="KW-1185">Reference proteome</keyword>
<reference evidence="3 4" key="1">
    <citation type="submission" date="2020-09" db="EMBL/GenBank/DDBJ databases">
        <title>novel species in genus Nocardioides.</title>
        <authorList>
            <person name="Zhang G."/>
        </authorList>
    </citation>
    <scope>NUCLEOTIDE SEQUENCE [LARGE SCALE GENOMIC DNA]</scope>
    <source>
        <strain evidence="3 4">19197</strain>
    </source>
</reference>
<feature type="signal peptide" evidence="2">
    <location>
        <begin position="1"/>
        <end position="23"/>
    </location>
</feature>
<gene>
    <name evidence="3" type="ORF">IEZ25_20065</name>
</gene>
<evidence type="ECO:0008006" key="5">
    <source>
        <dbReference type="Google" id="ProtNLM"/>
    </source>
</evidence>
<evidence type="ECO:0000256" key="1">
    <source>
        <dbReference type="SAM" id="MobiDB-lite"/>
    </source>
</evidence>
<protein>
    <recommendedName>
        <fullName evidence="5">Peptidase M12B domain-containing protein</fullName>
    </recommendedName>
</protein>
<keyword evidence="2" id="KW-0732">Signal</keyword>
<proteinExistence type="predicted"/>
<evidence type="ECO:0000313" key="4">
    <source>
        <dbReference type="Proteomes" id="UP000649289"/>
    </source>
</evidence>
<dbReference type="Proteomes" id="UP000649289">
    <property type="component" value="Unassembled WGS sequence"/>
</dbReference>
<evidence type="ECO:0000256" key="2">
    <source>
        <dbReference type="SAM" id="SignalP"/>
    </source>
</evidence>
<name>A0ABR8MLM8_9ACTN</name>
<evidence type="ECO:0000313" key="3">
    <source>
        <dbReference type="EMBL" id="MBD3916922.1"/>
    </source>
</evidence>
<accession>A0ABR8MLM8</accession>
<dbReference type="SUPFAM" id="SSF55486">
    <property type="entry name" value="Metalloproteases ('zincins'), catalytic domain"/>
    <property type="match status" value="1"/>
</dbReference>
<dbReference type="EMBL" id="JACXYY010000009">
    <property type="protein sequence ID" value="MBD3916922.1"/>
    <property type="molecule type" value="Genomic_DNA"/>
</dbReference>
<comment type="caution">
    <text evidence="3">The sequence shown here is derived from an EMBL/GenBank/DDBJ whole genome shotgun (WGS) entry which is preliminary data.</text>
</comment>
<dbReference type="Pfam" id="PF13688">
    <property type="entry name" value="Reprolysin_5"/>
    <property type="match status" value="1"/>
</dbReference>